<keyword evidence="1" id="KW-0812">Transmembrane</keyword>
<evidence type="ECO:0000256" key="1">
    <source>
        <dbReference type="SAM" id="Phobius"/>
    </source>
</evidence>
<evidence type="ECO:0000313" key="6">
    <source>
        <dbReference type="Proteomes" id="UP001156856"/>
    </source>
</evidence>
<dbReference type="Proteomes" id="UP001156856">
    <property type="component" value="Unassembled WGS sequence"/>
</dbReference>
<keyword evidence="1" id="KW-1133">Transmembrane helix</keyword>
<dbReference type="InterPro" id="IPR054189">
    <property type="entry name" value="DUF6894"/>
</dbReference>
<dbReference type="EMBL" id="BJZU01000111">
    <property type="protein sequence ID" value="GEP06645.1"/>
    <property type="molecule type" value="Genomic_DNA"/>
</dbReference>
<accession>A0A512J9P8</accession>
<reference evidence="6" key="2">
    <citation type="journal article" date="2019" name="Int. J. Syst. Evol. Microbiol.">
        <title>The Global Catalogue of Microorganisms (GCM) 10K type strain sequencing project: providing services to taxonomists for standard genome sequencing and annotation.</title>
        <authorList>
            <consortium name="The Broad Institute Genomics Platform"/>
            <consortium name="The Broad Institute Genome Sequencing Center for Infectious Disease"/>
            <person name="Wu L."/>
            <person name="Ma J."/>
        </authorList>
    </citation>
    <scope>NUCLEOTIDE SEQUENCE [LARGE SCALE GENOMIC DNA]</scope>
    <source>
        <strain evidence="6">NBRC 107715</strain>
    </source>
</reference>
<dbReference type="Pfam" id="PF21834">
    <property type="entry name" value="DUF6894"/>
    <property type="match status" value="1"/>
</dbReference>
<reference evidence="4" key="1">
    <citation type="journal article" date="2014" name="Int. J. Syst. Evol. Microbiol.">
        <title>Complete genome of a new Firmicutes species belonging to the dominant human colonic microbiota ('Ruminococcus bicirculans') reveals two chromosomes and a selective capacity to utilize plant glucans.</title>
        <authorList>
            <consortium name="NISC Comparative Sequencing Program"/>
            <person name="Wegmann U."/>
            <person name="Louis P."/>
            <person name="Goesmann A."/>
            <person name="Henrissat B."/>
            <person name="Duncan S.H."/>
            <person name="Flint H.J."/>
        </authorList>
    </citation>
    <scope>NUCLEOTIDE SEQUENCE</scope>
    <source>
        <strain evidence="4">NBRC 107715</strain>
    </source>
</reference>
<keyword evidence="1" id="KW-0472">Membrane</keyword>
<dbReference type="AlphaFoldDB" id="A0A512J9P8"/>
<proteinExistence type="predicted"/>
<dbReference type="EMBL" id="BSPK01000100">
    <property type="protein sequence ID" value="GLS66259.1"/>
    <property type="molecule type" value="Genomic_DNA"/>
</dbReference>
<evidence type="ECO:0000313" key="3">
    <source>
        <dbReference type="EMBL" id="GEP06645.1"/>
    </source>
</evidence>
<dbReference type="Proteomes" id="UP000321960">
    <property type="component" value="Unassembled WGS sequence"/>
</dbReference>
<gene>
    <name evidence="4" type="ORF">GCM10007888_46410</name>
    <name evidence="3" type="ORF">MOX02_46830</name>
</gene>
<feature type="domain" description="DUF6894" evidence="2">
    <location>
        <begin position="39"/>
        <end position="105"/>
    </location>
</feature>
<protein>
    <recommendedName>
        <fullName evidence="2">DUF6894 domain-containing protein</fullName>
    </recommendedName>
</protein>
<evidence type="ECO:0000313" key="4">
    <source>
        <dbReference type="EMBL" id="GLS66259.1"/>
    </source>
</evidence>
<name>A0A512J9P8_9HYPH</name>
<keyword evidence="6" id="KW-1185">Reference proteome</keyword>
<comment type="caution">
    <text evidence="3">The sequence shown here is derived from an EMBL/GenBank/DDBJ whole genome shotgun (WGS) entry which is preliminary data.</text>
</comment>
<organism evidence="3 5">
    <name type="scientific">Methylobacterium oxalidis</name>
    <dbReference type="NCBI Taxonomy" id="944322"/>
    <lineage>
        <taxon>Bacteria</taxon>
        <taxon>Pseudomonadati</taxon>
        <taxon>Pseudomonadota</taxon>
        <taxon>Alphaproteobacteria</taxon>
        <taxon>Hyphomicrobiales</taxon>
        <taxon>Methylobacteriaceae</taxon>
        <taxon>Methylobacterium</taxon>
    </lineage>
</organism>
<reference evidence="3 5" key="3">
    <citation type="submission" date="2019-07" db="EMBL/GenBank/DDBJ databases">
        <title>Whole genome shotgun sequence of Methylobacterium oxalidis NBRC 107715.</title>
        <authorList>
            <person name="Hosoyama A."/>
            <person name="Uohara A."/>
            <person name="Ohji S."/>
            <person name="Ichikawa N."/>
        </authorList>
    </citation>
    <scope>NUCLEOTIDE SEQUENCE [LARGE SCALE GENOMIC DNA]</scope>
    <source>
        <strain evidence="3 5">NBRC 107715</strain>
    </source>
</reference>
<reference evidence="4" key="4">
    <citation type="submission" date="2023-01" db="EMBL/GenBank/DDBJ databases">
        <title>Draft genome sequence of Methylobacterium oxalidis strain NBRC 107715.</title>
        <authorList>
            <person name="Sun Q."/>
            <person name="Mori K."/>
        </authorList>
    </citation>
    <scope>NUCLEOTIDE SEQUENCE</scope>
    <source>
        <strain evidence="4">NBRC 107715</strain>
    </source>
</reference>
<sequence>MYFGLRLDSLWHLAKYTYIISVSILLPLSQMAGWKRMPRYFFDIHDGVFLQDEDGLELADLSAARAEARRALMGLIWHCDDAKDAAHVRVDVRCEGGQRLLAATLLLVVEDV</sequence>
<evidence type="ECO:0000313" key="5">
    <source>
        <dbReference type="Proteomes" id="UP000321960"/>
    </source>
</evidence>
<feature type="transmembrane region" description="Helical" evidence="1">
    <location>
        <begin position="16"/>
        <end position="34"/>
    </location>
</feature>
<evidence type="ECO:0000259" key="2">
    <source>
        <dbReference type="Pfam" id="PF21834"/>
    </source>
</evidence>